<sequence length="75" mass="7892">MVEEGETGADEAVIALAASMQPSGADKKTIGIGERGPTDFSGSWINNYKFKGKRSSALSVNALIVLDHLKSQSIP</sequence>
<reference evidence="2" key="1">
    <citation type="submission" date="2017-11" db="EMBL/GenBank/DDBJ databases">
        <authorList>
            <person name="Lima N.C."/>
            <person name="Parody-Merino A.M."/>
            <person name="Battley P.F."/>
            <person name="Fidler A.E."/>
            <person name="Prosdocimi F."/>
        </authorList>
    </citation>
    <scope>NUCLEOTIDE SEQUENCE [LARGE SCALE GENOMIC DNA]</scope>
</reference>
<proteinExistence type="predicted"/>
<evidence type="ECO:0000313" key="2">
    <source>
        <dbReference type="Proteomes" id="UP000233556"/>
    </source>
</evidence>
<accession>A0A2I0TS05</accession>
<evidence type="ECO:0000313" key="1">
    <source>
        <dbReference type="EMBL" id="PKU36567.1"/>
    </source>
</evidence>
<dbReference type="AlphaFoldDB" id="A0A2I0TS05"/>
<organism evidence="1 2">
    <name type="scientific">Limosa lapponica baueri</name>
    <dbReference type="NCBI Taxonomy" id="1758121"/>
    <lineage>
        <taxon>Eukaryota</taxon>
        <taxon>Metazoa</taxon>
        <taxon>Chordata</taxon>
        <taxon>Craniata</taxon>
        <taxon>Vertebrata</taxon>
        <taxon>Euteleostomi</taxon>
        <taxon>Archelosauria</taxon>
        <taxon>Archosauria</taxon>
        <taxon>Dinosauria</taxon>
        <taxon>Saurischia</taxon>
        <taxon>Theropoda</taxon>
        <taxon>Coelurosauria</taxon>
        <taxon>Aves</taxon>
        <taxon>Neognathae</taxon>
        <taxon>Neoaves</taxon>
        <taxon>Charadriiformes</taxon>
        <taxon>Scolopacidae</taxon>
        <taxon>Limosa</taxon>
    </lineage>
</organism>
<dbReference type="EMBL" id="KZ507560">
    <property type="protein sequence ID" value="PKU36567.1"/>
    <property type="molecule type" value="Genomic_DNA"/>
</dbReference>
<reference evidence="2" key="2">
    <citation type="submission" date="2017-12" db="EMBL/GenBank/DDBJ databases">
        <title>Genome sequence of the Bar-tailed Godwit (Limosa lapponica baueri).</title>
        <authorList>
            <person name="Lima N.C.B."/>
            <person name="Parody-Merino A.M."/>
            <person name="Battley P.F."/>
            <person name="Fidler A.E."/>
            <person name="Prosdocimi F."/>
        </authorList>
    </citation>
    <scope>NUCLEOTIDE SEQUENCE [LARGE SCALE GENOMIC DNA]</scope>
</reference>
<name>A0A2I0TS05_LIMLA</name>
<gene>
    <name evidence="1" type="ORF">llap_13129</name>
</gene>
<protein>
    <submittedName>
        <fullName evidence="1">Uncharacterized protein</fullName>
    </submittedName>
</protein>
<dbReference type="Proteomes" id="UP000233556">
    <property type="component" value="Unassembled WGS sequence"/>
</dbReference>
<keyword evidence="2" id="KW-1185">Reference proteome</keyword>